<evidence type="ECO:0000256" key="1">
    <source>
        <dbReference type="ARBA" id="ARBA00004606"/>
    </source>
</evidence>
<protein>
    <recommendedName>
        <fullName evidence="11">UDP-D-xylose:beta-D-glucoside alpha-1,3-D-xylosyltransferase</fullName>
        <ecNumber evidence="11">2.4.2.42</ecNumber>
    </recommendedName>
</protein>
<dbReference type="InterPro" id="IPR051993">
    <property type="entry name" value="Glycosyltransferase_8"/>
</dbReference>
<evidence type="ECO:0000256" key="9">
    <source>
        <dbReference type="ARBA" id="ARBA00023180"/>
    </source>
</evidence>
<dbReference type="Gene3D" id="3.90.550.10">
    <property type="entry name" value="Spore Coat Polysaccharide Biosynthesis Protein SpsA, Chain A"/>
    <property type="match status" value="1"/>
</dbReference>
<dbReference type="OMA" id="IPIHKEY"/>
<dbReference type="Pfam" id="PF01501">
    <property type="entry name" value="Glyco_transf_8"/>
    <property type="match status" value="1"/>
</dbReference>
<gene>
    <name evidence="14" type="primary">20197453</name>
    <name evidence="13" type="ORF">HELRODRAFT_155673</name>
</gene>
<evidence type="ECO:0000256" key="4">
    <source>
        <dbReference type="ARBA" id="ARBA00022679"/>
    </source>
</evidence>
<keyword evidence="9" id="KW-0325">Glycoprotein</keyword>
<dbReference type="EC" id="2.4.2.42" evidence="11"/>
<evidence type="ECO:0000256" key="6">
    <source>
        <dbReference type="ARBA" id="ARBA00022968"/>
    </source>
</evidence>
<keyword evidence="4" id="KW-0808">Transferase</keyword>
<dbReference type="EnsemblMetazoa" id="HelroT155673">
    <property type="protein sequence ID" value="HelroP155673"/>
    <property type="gene ID" value="HelroG155673"/>
</dbReference>
<keyword evidence="6" id="KW-0735">Signal-anchor</keyword>
<evidence type="ECO:0000256" key="10">
    <source>
        <dbReference type="ARBA" id="ARBA00037301"/>
    </source>
</evidence>
<dbReference type="GO" id="GO:0016266">
    <property type="term" value="P:protein O-linked glycosylation via N-acetyl-galactosamine"/>
    <property type="evidence" value="ECO:0000318"/>
    <property type="project" value="GO_Central"/>
</dbReference>
<comment type="subcellular location">
    <subcellularLocation>
        <location evidence="1">Membrane</location>
        <topology evidence="1">Single-pass type II membrane protein</topology>
    </subcellularLocation>
</comment>
<evidence type="ECO:0000256" key="12">
    <source>
        <dbReference type="ARBA" id="ARBA00049181"/>
    </source>
</evidence>
<dbReference type="GeneID" id="20197453"/>
<keyword evidence="15" id="KW-1185">Reference proteome</keyword>
<dbReference type="SUPFAM" id="SSF53448">
    <property type="entry name" value="Nucleotide-diphospho-sugar transferases"/>
    <property type="match status" value="1"/>
</dbReference>
<reference evidence="13 15" key="2">
    <citation type="journal article" date="2013" name="Nature">
        <title>Insights into bilaterian evolution from three spiralian genomes.</title>
        <authorList>
            <person name="Simakov O."/>
            <person name="Marletaz F."/>
            <person name="Cho S.J."/>
            <person name="Edsinger-Gonzales E."/>
            <person name="Havlak P."/>
            <person name="Hellsten U."/>
            <person name="Kuo D.H."/>
            <person name="Larsson T."/>
            <person name="Lv J."/>
            <person name="Arendt D."/>
            <person name="Savage R."/>
            <person name="Osoegawa K."/>
            <person name="de Jong P."/>
            <person name="Grimwood J."/>
            <person name="Chapman J.A."/>
            <person name="Shapiro H."/>
            <person name="Aerts A."/>
            <person name="Otillar R.P."/>
            <person name="Terry A.Y."/>
            <person name="Boore J.L."/>
            <person name="Grigoriev I.V."/>
            <person name="Lindberg D.R."/>
            <person name="Seaver E.C."/>
            <person name="Weisblat D.A."/>
            <person name="Putnam N.H."/>
            <person name="Rokhsar D.S."/>
        </authorList>
    </citation>
    <scope>NUCLEOTIDE SEQUENCE</scope>
</reference>
<dbReference type="eggNOG" id="KOG3765">
    <property type="taxonomic scope" value="Eukaryota"/>
</dbReference>
<evidence type="ECO:0000256" key="5">
    <source>
        <dbReference type="ARBA" id="ARBA00022692"/>
    </source>
</evidence>
<dbReference type="FunCoup" id="T1ELK3">
    <property type="interactions" value="632"/>
</dbReference>
<comment type="similarity">
    <text evidence="2">Belongs to the glycosyltransferase 8 family.</text>
</comment>
<dbReference type="CTD" id="20197453"/>
<organism evidence="14 15">
    <name type="scientific">Helobdella robusta</name>
    <name type="common">Californian leech</name>
    <dbReference type="NCBI Taxonomy" id="6412"/>
    <lineage>
        <taxon>Eukaryota</taxon>
        <taxon>Metazoa</taxon>
        <taxon>Spiralia</taxon>
        <taxon>Lophotrochozoa</taxon>
        <taxon>Annelida</taxon>
        <taxon>Clitellata</taxon>
        <taxon>Hirudinea</taxon>
        <taxon>Rhynchobdellida</taxon>
        <taxon>Glossiphoniidae</taxon>
        <taxon>Helobdella</taxon>
    </lineage>
</organism>
<dbReference type="GO" id="GO:0140563">
    <property type="term" value="F:UDP-D-xylose:beta-D-glucoside alpha-1,3-D-xylosyltransferase activity"/>
    <property type="evidence" value="ECO:0007669"/>
    <property type="project" value="UniProtKB-EC"/>
</dbReference>
<evidence type="ECO:0000256" key="11">
    <source>
        <dbReference type="ARBA" id="ARBA00038854"/>
    </source>
</evidence>
<dbReference type="EMBL" id="AMQM01000555">
    <property type="status" value="NOT_ANNOTATED_CDS"/>
    <property type="molecule type" value="Genomic_DNA"/>
</dbReference>
<keyword evidence="8" id="KW-0472">Membrane</keyword>
<dbReference type="AlphaFoldDB" id="T1ELK3"/>
<dbReference type="KEGG" id="hro:HELRODRAFT_155673"/>
<evidence type="ECO:0000313" key="13">
    <source>
        <dbReference type="EMBL" id="ESO06113.1"/>
    </source>
</evidence>
<reference evidence="14" key="3">
    <citation type="submission" date="2015-06" db="UniProtKB">
        <authorList>
            <consortium name="EnsemblMetazoa"/>
        </authorList>
    </citation>
    <scope>IDENTIFICATION</scope>
</reference>
<dbReference type="RefSeq" id="XP_009015481.1">
    <property type="nucleotide sequence ID" value="XM_009017233.1"/>
</dbReference>
<dbReference type="PANTHER" id="PTHR46012">
    <property type="entry name" value="IP22168P"/>
    <property type="match status" value="1"/>
</dbReference>
<evidence type="ECO:0000256" key="8">
    <source>
        <dbReference type="ARBA" id="ARBA00023136"/>
    </source>
</evidence>
<evidence type="ECO:0000256" key="2">
    <source>
        <dbReference type="ARBA" id="ARBA00006351"/>
    </source>
</evidence>
<dbReference type="OrthoDB" id="6238971at2759"/>
<dbReference type="InParanoid" id="T1ELK3"/>
<dbReference type="HOGENOM" id="CLU_040965_0_0_1"/>
<sequence>MVSCGNKFDEVFTLIKSVMLITKYDVLFHLFTDDKEMNFDKKQRFSNFFYKIYAIQYPPYVDEAEWKTLFKPCATQRIFLPLVLASVDSIIYLDTDVLFLQPINKLWDVFETFNAIQISSMTKEHEEASAGWYNRFARHPFVPPYGINSGVMLMNLTRMRDTKWVDEIISFHRKYKYDITWGDQDLINIYFHFHPDKLHEISCNWNYRPDHCMYMSTCKEAEVEGIFVVHGNRGVFHNENMPTFKAVYDSLFQFPDEEYDDLIILRQNLENNLKRYEDTRCGSMGNLFLKNYEKYLT</sequence>
<dbReference type="GO" id="GO:0016020">
    <property type="term" value="C:membrane"/>
    <property type="evidence" value="ECO:0007669"/>
    <property type="project" value="UniProtKB-SubCell"/>
</dbReference>
<comment type="function">
    <text evidence="10">Glycosyltransferase which elongates the O-linked glucose attached to EGF-like repeats in the extracellular domain of Notch proteins by catalyzing the addition of xylose.</text>
</comment>
<dbReference type="InterPro" id="IPR029044">
    <property type="entry name" value="Nucleotide-diphossugar_trans"/>
</dbReference>
<dbReference type="GO" id="GO:0035252">
    <property type="term" value="F:UDP-xylosyltransferase activity"/>
    <property type="evidence" value="ECO:0000318"/>
    <property type="project" value="GO_Central"/>
</dbReference>
<proteinExistence type="inferred from homology"/>
<reference evidence="15" key="1">
    <citation type="submission" date="2012-12" db="EMBL/GenBank/DDBJ databases">
        <authorList>
            <person name="Hellsten U."/>
            <person name="Grimwood J."/>
            <person name="Chapman J.A."/>
            <person name="Shapiro H."/>
            <person name="Aerts A."/>
            <person name="Otillar R.P."/>
            <person name="Terry A.Y."/>
            <person name="Boore J.L."/>
            <person name="Simakov O."/>
            <person name="Marletaz F."/>
            <person name="Cho S.-J."/>
            <person name="Edsinger-Gonzales E."/>
            <person name="Havlak P."/>
            <person name="Kuo D.-H."/>
            <person name="Larsson T."/>
            <person name="Lv J."/>
            <person name="Arendt D."/>
            <person name="Savage R."/>
            <person name="Osoegawa K."/>
            <person name="de Jong P."/>
            <person name="Lindberg D.R."/>
            <person name="Seaver E.C."/>
            <person name="Weisblat D.A."/>
            <person name="Putnam N.H."/>
            <person name="Grigoriev I.V."/>
            <person name="Rokhsar D.S."/>
        </authorList>
    </citation>
    <scope>NUCLEOTIDE SEQUENCE</scope>
</reference>
<evidence type="ECO:0000313" key="14">
    <source>
        <dbReference type="EnsemblMetazoa" id="HelroP155673"/>
    </source>
</evidence>
<comment type="catalytic activity">
    <reaction evidence="12">
        <text>3-O-(beta-D-glucosyl)-L-seryl-[EGF-like domain protein] + UDP-alpha-D-xylose = 3-O-[alpha-D-xylosyl-(1-&gt;3)-beta-D-glucosyl]-L-seryl-[EGF-like domain protein] + UDP + H(+)</text>
        <dbReference type="Rhea" id="RHEA:56064"/>
        <dbReference type="Rhea" id="RHEA-COMP:14610"/>
        <dbReference type="Rhea" id="RHEA-COMP:14611"/>
        <dbReference type="ChEBI" id="CHEBI:15378"/>
        <dbReference type="ChEBI" id="CHEBI:57632"/>
        <dbReference type="ChEBI" id="CHEBI:58223"/>
        <dbReference type="ChEBI" id="CHEBI:140575"/>
        <dbReference type="ChEBI" id="CHEBI:140576"/>
        <dbReference type="EC" id="2.4.2.42"/>
    </reaction>
</comment>
<keyword evidence="7" id="KW-1133">Transmembrane helix</keyword>
<evidence type="ECO:0000256" key="7">
    <source>
        <dbReference type="ARBA" id="ARBA00022989"/>
    </source>
</evidence>
<name>T1ELK3_HELRO</name>
<dbReference type="STRING" id="6412.T1ELK3"/>
<evidence type="ECO:0000313" key="15">
    <source>
        <dbReference type="Proteomes" id="UP000015101"/>
    </source>
</evidence>
<keyword evidence="5" id="KW-0812">Transmembrane</keyword>
<evidence type="ECO:0000256" key="3">
    <source>
        <dbReference type="ARBA" id="ARBA00022676"/>
    </source>
</evidence>
<accession>T1ELK3</accession>
<keyword evidence="3" id="KW-0328">Glycosyltransferase</keyword>
<dbReference type="Proteomes" id="UP000015101">
    <property type="component" value="Unassembled WGS sequence"/>
</dbReference>
<dbReference type="PANTHER" id="PTHR46012:SF2">
    <property type="entry name" value="IP22168P"/>
    <property type="match status" value="1"/>
</dbReference>
<dbReference type="EMBL" id="KB096324">
    <property type="protein sequence ID" value="ESO06113.1"/>
    <property type="molecule type" value="Genomic_DNA"/>
</dbReference>
<dbReference type="InterPro" id="IPR002495">
    <property type="entry name" value="Glyco_trans_8"/>
</dbReference>